<evidence type="ECO:0000256" key="11">
    <source>
        <dbReference type="ARBA" id="ARBA00023098"/>
    </source>
</evidence>
<sequence length="332" mass="35814">MRAALERSWYRPGGAWILLKPLAWLFGWGVALRQMAYRRGWLQTERVAAPVLVVGNITVGGSGKTPLTLALVEKLKAKGRRVGVVSRGYGGHAAAYPARVTADSSPAVCGDEPLMIASVTGVPVVVDPRRPRGARWLVDQENVDIVIADDGLQHYALARDGEIAVTDGRRGLGNGWLLPAGPLREPQKRLSTVDLALTHGAGADFWLAPGAVHALVGDESHVLADFRGDTMHAVAGIGDPARFFAMLREAGLAVIEHAMPDHHIYEPDDILFDDSLPVLMTHKDAVKCAGFADAQHWYVSAELVFDPSAEARVDTLLERLCAHGRTQESPTP</sequence>
<comment type="caution">
    <text evidence="15">The sequence shown here is derived from an EMBL/GenBank/DDBJ whole genome shotgun (WGS) entry which is preliminary data.</text>
</comment>
<keyword evidence="11 13" id="KW-0443">Lipid metabolism</keyword>
<dbReference type="PANTHER" id="PTHR42724">
    <property type="entry name" value="TETRAACYLDISACCHARIDE 4'-KINASE"/>
    <property type="match status" value="1"/>
</dbReference>
<evidence type="ECO:0000313" key="15">
    <source>
        <dbReference type="EMBL" id="MES1930086.1"/>
    </source>
</evidence>
<evidence type="ECO:0000256" key="7">
    <source>
        <dbReference type="ARBA" id="ARBA00022679"/>
    </source>
</evidence>
<evidence type="ECO:0000256" key="13">
    <source>
        <dbReference type="HAMAP-Rule" id="MF_00409"/>
    </source>
</evidence>
<keyword evidence="6 13" id="KW-0441">Lipid A biosynthesis</keyword>
<dbReference type="NCBIfam" id="TIGR00682">
    <property type="entry name" value="lpxK"/>
    <property type="match status" value="1"/>
</dbReference>
<evidence type="ECO:0000256" key="10">
    <source>
        <dbReference type="ARBA" id="ARBA00022840"/>
    </source>
</evidence>
<evidence type="ECO:0000256" key="1">
    <source>
        <dbReference type="ARBA" id="ARBA00002274"/>
    </source>
</evidence>
<feature type="transmembrane region" description="Helical" evidence="14">
    <location>
        <begin position="15"/>
        <end position="32"/>
    </location>
</feature>
<keyword evidence="7 13" id="KW-0808">Transferase</keyword>
<keyword evidence="16" id="KW-1185">Reference proteome</keyword>
<dbReference type="CDD" id="cd01983">
    <property type="entry name" value="SIMIBI"/>
    <property type="match status" value="1"/>
</dbReference>
<evidence type="ECO:0000256" key="9">
    <source>
        <dbReference type="ARBA" id="ARBA00022777"/>
    </source>
</evidence>
<keyword evidence="14" id="KW-0472">Membrane</keyword>
<comment type="similarity">
    <text evidence="13">Belongs to the LpxK family.</text>
</comment>
<protein>
    <recommendedName>
        <fullName evidence="4 13">Tetraacyldisaccharide 4'-kinase</fullName>
        <ecNumber evidence="3 13">2.7.1.130</ecNumber>
    </recommendedName>
    <alternativeName>
        <fullName evidence="12 13">Lipid A 4'-kinase</fullName>
    </alternativeName>
</protein>
<dbReference type="EMBL" id="APND01000004">
    <property type="protein sequence ID" value="MES1930086.1"/>
    <property type="molecule type" value="Genomic_DNA"/>
</dbReference>
<keyword evidence="8 13" id="KW-0547">Nucleotide-binding</keyword>
<comment type="catalytic activity">
    <reaction evidence="13">
        <text>a lipid A disaccharide + ATP = a lipid IVA + ADP + H(+)</text>
        <dbReference type="Rhea" id="RHEA:67840"/>
        <dbReference type="ChEBI" id="CHEBI:15378"/>
        <dbReference type="ChEBI" id="CHEBI:30616"/>
        <dbReference type="ChEBI" id="CHEBI:176343"/>
        <dbReference type="ChEBI" id="CHEBI:176425"/>
        <dbReference type="ChEBI" id="CHEBI:456216"/>
        <dbReference type="EC" id="2.7.1.130"/>
    </reaction>
</comment>
<dbReference type="HAMAP" id="MF_00409">
    <property type="entry name" value="LpxK"/>
    <property type="match status" value="1"/>
</dbReference>
<reference evidence="15 16" key="1">
    <citation type="submission" date="2013-03" db="EMBL/GenBank/DDBJ databases">
        <title>Salinisphaera dokdonensis CL-ES53 Genome Sequencing.</title>
        <authorList>
            <person name="Li C."/>
            <person name="Lai Q."/>
            <person name="Shao Z."/>
        </authorList>
    </citation>
    <scope>NUCLEOTIDE SEQUENCE [LARGE SCALE GENOMIC DNA]</scope>
    <source>
        <strain evidence="15 16">CL-ES53</strain>
    </source>
</reference>
<evidence type="ECO:0000256" key="14">
    <source>
        <dbReference type="SAM" id="Phobius"/>
    </source>
</evidence>
<gene>
    <name evidence="13" type="primary">lpxK</name>
    <name evidence="15" type="ORF">SADO_12563</name>
</gene>
<dbReference type="EC" id="2.7.1.130" evidence="3 13"/>
<evidence type="ECO:0000256" key="2">
    <source>
        <dbReference type="ARBA" id="ARBA00004870"/>
    </source>
</evidence>
<dbReference type="SUPFAM" id="SSF52540">
    <property type="entry name" value="P-loop containing nucleoside triphosphate hydrolases"/>
    <property type="match status" value="1"/>
</dbReference>
<organism evidence="15 16">
    <name type="scientific">Salinisphaera dokdonensis CL-ES53</name>
    <dbReference type="NCBI Taxonomy" id="1304272"/>
    <lineage>
        <taxon>Bacteria</taxon>
        <taxon>Pseudomonadati</taxon>
        <taxon>Pseudomonadota</taxon>
        <taxon>Gammaproteobacteria</taxon>
        <taxon>Salinisphaerales</taxon>
        <taxon>Salinisphaeraceae</taxon>
        <taxon>Salinisphaera</taxon>
    </lineage>
</organism>
<evidence type="ECO:0000256" key="5">
    <source>
        <dbReference type="ARBA" id="ARBA00022516"/>
    </source>
</evidence>
<comment type="function">
    <text evidence="1 13">Transfers the gamma-phosphate of ATP to the 4'-position of a tetraacyldisaccharide 1-phosphate intermediate (termed DS-1-P) to form tetraacyldisaccharide 1,4'-bis-phosphate (lipid IVA).</text>
</comment>
<evidence type="ECO:0000256" key="4">
    <source>
        <dbReference type="ARBA" id="ARBA00016436"/>
    </source>
</evidence>
<dbReference type="InterPro" id="IPR027417">
    <property type="entry name" value="P-loop_NTPase"/>
</dbReference>
<feature type="binding site" evidence="13">
    <location>
        <begin position="58"/>
        <end position="65"/>
    </location>
    <ligand>
        <name>ATP</name>
        <dbReference type="ChEBI" id="CHEBI:30616"/>
    </ligand>
</feature>
<keyword evidence="14" id="KW-0812">Transmembrane</keyword>
<dbReference type="Pfam" id="PF02606">
    <property type="entry name" value="LpxK"/>
    <property type="match status" value="1"/>
</dbReference>
<keyword evidence="14" id="KW-1133">Transmembrane helix</keyword>
<comment type="pathway">
    <text evidence="2 13">Glycolipid biosynthesis; lipid IV(A) biosynthesis; lipid IV(A) from (3R)-3-hydroxytetradecanoyl-[acyl-carrier-protein] and UDP-N-acetyl-alpha-D-glucosamine: step 6/6.</text>
</comment>
<dbReference type="PANTHER" id="PTHR42724:SF1">
    <property type="entry name" value="TETRAACYLDISACCHARIDE 4'-KINASE, MITOCHONDRIAL-RELATED"/>
    <property type="match status" value="1"/>
</dbReference>
<keyword evidence="9 13" id="KW-0418">Kinase</keyword>
<proteinExistence type="inferred from homology"/>
<keyword evidence="5 13" id="KW-0444">Lipid biosynthesis</keyword>
<evidence type="ECO:0000256" key="3">
    <source>
        <dbReference type="ARBA" id="ARBA00012071"/>
    </source>
</evidence>
<accession>A0ABV2B2J7</accession>
<evidence type="ECO:0000313" key="16">
    <source>
        <dbReference type="Proteomes" id="UP001460888"/>
    </source>
</evidence>
<evidence type="ECO:0000256" key="12">
    <source>
        <dbReference type="ARBA" id="ARBA00029757"/>
    </source>
</evidence>
<evidence type="ECO:0000256" key="6">
    <source>
        <dbReference type="ARBA" id="ARBA00022556"/>
    </source>
</evidence>
<dbReference type="InterPro" id="IPR003758">
    <property type="entry name" value="LpxK"/>
</dbReference>
<evidence type="ECO:0000256" key="8">
    <source>
        <dbReference type="ARBA" id="ARBA00022741"/>
    </source>
</evidence>
<keyword evidence="10 13" id="KW-0067">ATP-binding</keyword>
<dbReference type="RefSeq" id="WP_353111970.1">
    <property type="nucleotide sequence ID" value="NZ_APND01000004.1"/>
</dbReference>
<name>A0ABV2B2J7_9GAMM</name>
<dbReference type="Proteomes" id="UP001460888">
    <property type="component" value="Unassembled WGS sequence"/>
</dbReference>